<organism evidence="2 3">
    <name type="scientific">Sulfurirhabdus autotrophica</name>
    <dbReference type="NCBI Taxonomy" id="1706046"/>
    <lineage>
        <taxon>Bacteria</taxon>
        <taxon>Pseudomonadati</taxon>
        <taxon>Pseudomonadota</taxon>
        <taxon>Betaproteobacteria</taxon>
        <taxon>Nitrosomonadales</taxon>
        <taxon>Sulfuricellaceae</taxon>
        <taxon>Sulfurirhabdus</taxon>
    </lineage>
</organism>
<evidence type="ECO:0000313" key="3">
    <source>
        <dbReference type="Proteomes" id="UP000295367"/>
    </source>
</evidence>
<evidence type="ECO:0000256" key="1">
    <source>
        <dbReference type="SAM" id="MobiDB-lite"/>
    </source>
</evidence>
<comment type="caution">
    <text evidence="2">The sequence shown here is derived from an EMBL/GenBank/DDBJ whole genome shotgun (WGS) entry which is preliminary data.</text>
</comment>
<name>A0A4R3YCU3_9PROT</name>
<feature type="region of interest" description="Disordered" evidence="1">
    <location>
        <begin position="87"/>
        <end position="107"/>
    </location>
</feature>
<dbReference type="EMBL" id="SMCO01000002">
    <property type="protein sequence ID" value="TCV89642.1"/>
    <property type="molecule type" value="Genomic_DNA"/>
</dbReference>
<dbReference type="AlphaFoldDB" id="A0A4R3YCU3"/>
<evidence type="ECO:0000313" key="2">
    <source>
        <dbReference type="EMBL" id="TCV89642.1"/>
    </source>
</evidence>
<gene>
    <name evidence="2" type="ORF">EDC63_102162</name>
</gene>
<sequence>MAVPKTTRWILISTALLLTLGAVFWVSNQEESATAKNEFTLSTHAKTTSKKHNDSVESTNVIQLDKLNRSSLDAHADLNDIFKGKSWYVPPPPPKPQPPPPPSAPPLPYTYMGKLIDGGKLSIFLSKQDRNFIIKEGDTLEGMYRVESITPSNITLTYIPLNIKQIMQIGEMN</sequence>
<accession>A0A4R3YCU3</accession>
<protein>
    <submittedName>
        <fullName evidence="2">Uncharacterized protein</fullName>
    </submittedName>
</protein>
<feature type="compositionally biased region" description="Pro residues" evidence="1">
    <location>
        <begin position="89"/>
        <end position="107"/>
    </location>
</feature>
<reference evidence="2 3" key="1">
    <citation type="submission" date="2019-03" db="EMBL/GenBank/DDBJ databases">
        <title>Genomic Encyclopedia of Type Strains, Phase IV (KMG-IV): sequencing the most valuable type-strain genomes for metagenomic binning, comparative biology and taxonomic classification.</title>
        <authorList>
            <person name="Goeker M."/>
        </authorList>
    </citation>
    <scope>NUCLEOTIDE SEQUENCE [LARGE SCALE GENOMIC DNA]</scope>
    <source>
        <strain evidence="2 3">DSM 100309</strain>
    </source>
</reference>
<proteinExistence type="predicted"/>
<dbReference type="Proteomes" id="UP000295367">
    <property type="component" value="Unassembled WGS sequence"/>
</dbReference>
<keyword evidence="3" id="KW-1185">Reference proteome</keyword>
<dbReference type="OrthoDB" id="8563043at2"/>
<dbReference type="RefSeq" id="WP_124947047.1">
    <property type="nucleotide sequence ID" value="NZ_BHVT01000057.1"/>
</dbReference>